<dbReference type="Proteomes" id="UP000886523">
    <property type="component" value="Unassembled WGS sequence"/>
</dbReference>
<feature type="region of interest" description="Disordered" evidence="1">
    <location>
        <begin position="111"/>
        <end position="147"/>
    </location>
</feature>
<reference evidence="2" key="1">
    <citation type="journal article" date="2020" name="Nat. Commun.">
        <title>Large-scale genome sequencing of mycorrhizal fungi provides insights into the early evolution of symbiotic traits.</title>
        <authorList>
            <person name="Miyauchi S."/>
            <person name="Kiss E."/>
            <person name="Kuo A."/>
            <person name="Drula E."/>
            <person name="Kohler A."/>
            <person name="Sanchez-Garcia M."/>
            <person name="Morin E."/>
            <person name="Andreopoulos B."/>
            <person name="Barry K.W."/>
            <person name="Bonito G."/>
            <person name="Buee M."/>
            <person name="Carver A."/>
            <person name="Chen C."/>
            <person name="Cichocki N."/>
            <person name="Clum A."/>
            <person name="Culley D."/>
            <person name="Crous P.W."/>
            <person name="Fauchery L."/>
            <person name="Girlanda M."/>
            <person name="Hayes R.D."/>
            <person name="Keri Z."/>
            <person name="LaButti K."/>
            <person name="Lipzen A."/>
            <person name="Lombard V."/>
            <person name="Magnuson J."/>
            <person name="Maillard F."/>
            <person name="Murat C."/>
            <person name="Nolan M."/>
            <person name="Ohm R.A."/>
            <person name="Pangilinan J."/>
            <person name="Pereira M.F."/>
            <person name="Perotto S."/>
            <person name="Peter M."/>
            <person name="Pfister S."/>
            <person name="Riley R."/>
            <person name="Sitrit Y."/>
            <person name="Stielow J.B."/>
            <person name="Szollosi G."/>
            <person name="Zifcakova L."/>
            <person name="Stursova M."/>
            <person name="Spatafora J.W."/>
            <person name="Tedersoo L."/>
            <person name="Vaario L.M."/>
            <person name="Yamada A."/>
            <person name="Yan M."/>
            <person name="Wang P."/>
            <person name="Xu J."/>
            <person name="Bruns T."/>
            <person name="Baldrian P."/>
            <person name="Vilgalys R."/>
            <person name="Dunand C."/>
            <person name="Henrissat B."/>
            <person name="Grigoriev I.V."/>
            <person name="Hibbett D."/>
            <person name="Nagy L.G."/>
            <person name="Martin F.M."/>
        </authorList>
    </citation>
    <scope>NUCLEOTIDE SEQUENCE</scope>
    <source>
        <strain evidence="2">UP504</strain>
    </source>
</reference>
<gene>
    <name evidence="2" type="ORF">BS47DRAFT_1133896</name>
</gene>
<evidence type="ECO:0000313" key="3">
    <source>
        <dbReference type="Proteomes" id="UP000886523"/>
    </source>
</evidence>
<protein>
    <submittedName>
        <fullName evidence="2">Uncharacterized protein</fullName>
    </submittedName>
</protein>
<name>A0A9P6AVY9_9AGAM</name>
<proteinExistence type="predicted"/>
<keyword evidence="3" id="KW-1185">Reference proteome</keyword>
<organism evidence="2 3">
    <name type="scientific">Hydnum rufescens UP504</name>
    <dbReference type="NCBI Taxonomy" id="1448309"/>
    <lineage>
        <taxon>Eukaryota</taxon>
        <taxon>Fungi</taxon>
        <taxon>Dikarya</taxon>
        <taxon>Basidiomycota</taxon>
        <taxon>Agaricomycotina</taxon>
        <taxon>Agaricomycetes</taxon>
        <taxon>Cantharellales</taxon>
        <taxon>Hydnaceae</taxon>
        <taxon>Hydnum</taxon>
    </lineage>
</organism>
<sequence>MCDDPTHLWNESWSEILVVTHFKDPPHLEVLGHLLSVMETESCKYKVYPNCYFFCSVIYEILFSMSGGENVKGTPSHLSLSLAPRVRASIKEKMDELRLVPLVHRVSRQQTLETESMIKPPTPPENSEKTQEDTSIGDKPNASTPQEAQMGYQDVSLGIDLVLSLLLLRRGLLSSRSHVKSHRSHHTLKFVQGPGRISTSVLAPPTGISRTQDLMAAS</sequence>
<dbReference type="EMBL" id="MU128995">
    <property type="protein sequence ID" value="KAF9511831.1"/>
    <property type="molecule type" value="Genomic_DNA"/>
</dbReference>
<evidence type="ECO:0000256" key="1">
    <source>
        <dbReference type="SAM" id="MobiDB-lite"/>
    </source>
</evidence>
<evidence type="ECO:0000313" key="2">
    <source>
        <dbReference type="EMBL" id="KAF9511831.1"/>
    </source>
</evidence>
<comment type="caution">
    <text evidence="2">The sequence shown here is derived from an EMBL/GenBank/DDBJ whole genome shotgun (WGS) entry which is preliminary data.</text>
</comment>
<dbReference type="AlphaFoldDB" id="A0A9P6AVY9"/>
<accession>A0A9P6AVY9</accession>